<gene>
    <name evidence="4" type="ORF">FHS52_001266</name>
    <name evidence="5" type="ORF">GRI59_00285</name>
</gene>
<evidence type="ECO:0000313" key="6">
    <source>
        <dbReference type="Proteomes" id="UP000430021"/>
    </source>
</evidence>
<evidence type="ECO:0000313" key="4">
    <source>
        <dbReference type="EMBL" id="MBB3775323.1"/>
    </source>
</evidence>
<reference evidence="4 7" key="2">
    <citation type="submission" date="2020-08" db="EMBL/GenBank/DDBJ databases">
        <title>Genomic Encyclopedia of Type Strains, Phase IV (KMG-IV): sequencing the most valuable type-strain genomes for metagenomic binning, comparative biology and taxonomic classification.</title>
        <authorList>
            <person name="Goeker M."/>
        </authorList>
    </citation>
    <scope>NUCLEOTIDE SEQUENCE [LARGE SCALE GENOMIC DNA]</scope>
    <source>
        <strain evidence="4 7">DSM 8510</strain>
    </source>
</reference>
<feature type="domain" description="Cytoskeleton protein RodZ-like C-terminal" evidence="3">
    <location>
        <begin position="186"/>
        <end position="240"/>
    </location>
</feature>
<dbReference type="PANTHER" id="PTHR34475:SF1">
    <property type="entry name" value="CYTOSKELETON PROTEIN RODZ"/>
    <property type="match status" value="1"/>
</dbReference>
<dbReference type="OrthoDB" id="9790252at2"/>
<dbReference type="AlphaFoldDB" id="A0A6I4UHS7"/>
<feature type="region of interest" description="Disordered" evidence="1">
    <location>
        <begin position="1"/>
        <end position="20"/>
    </location>
</feature>
<evidence type="ECO:0000256" key="2">
    <source>
        <dbReference type="SAM" id="Phobius"/>
    </source>
</evidence>
<evidence type="ECO:0000313" key="7">
    <source>
        <dbReference type="Proteomes" id="UP000548685"/>
    </source>
</evidence>
<feature type="region of interest" description="Disordered" evidence="1">
    <location>
        <begin position="271"/>
        <end position="328"/>
    </location>
</feature>
<dbReference type="Pfam" id="PF13464">
    <property type="entry name" value="RodZ_C"/>
    <property type="match status" value="1"/>
</dbReference>
<feature type="compositionally biased region" description="Polar residues" evidence="1">
    <location>
        <begin position="1"/>
        <end position="11"/>
    </location>
</feature>
<dbReference type="EMBL" id="WTYB01000001">
    <property type="protein sequence ID" value="MXP37055.1"/>
    <property type="molecule type" value="Genomic_DNA"/>
</dbReference>
<evidence type="ECO:0000256" key="1">
    <source>
        <dbReference type="SAM" id="MobiDB-lite"/>
    </source>
</evidence>
<keyword evidence="2" id="KW-0812">Transmembrane</keyword>
<dbReference type="InterPro" id="IPR025194">
    <property type="entry name" value="RodZ-like_C"/>
</dbReference>
<dbReference type="PANTHER" id="PTHR34475">
    <property type="match status" value="1"/>
</dbReference>
<dbReference type="InterPro" id="IPR010982">
    <property type="entry name" value="Lambda_DNA-bd_dom_sf"/>
</dbReference>
<dbReference type="Proteomes" id="UP000548685">
    <property type="component" value="Unassembled WGS sequence"/>
</dbReference>
<keyword evidence="7" id="KW-1185">Reference proteome</keyword>
<dbReference type="InterPro" id="IPR050400">
    <property type="entry name" value="Bact_Cytoskel_RodZ"/>
</dbReference>
<evidence type="ECO:0000313" key="5">
    <source>
        <dbReference type="EMBL" id="MXP37055.1"/>
    </source>
</evidence>
<dbReference type="RefSeq" id="WP_160759231.1">
    <property type="nucleotide sequence ID" value="NZ_BAAADZ010000002.1"/>
</dbReference>
<evidence type="ECO:0000259" key="3">
    <source>
        <dbReference type="Pfam" id="PF13464"/>
    </source>
</evidence>
<sequence>MDSENHTSASNAPELPLHGPGATLRAAREALRLDLSQVAAETRIPLRHLEAIEDDNFGSLPSRAYAIGFSRTFAKAVGLDPAVITDAVRAELADGSMRRSVPSGDMEPGDPARLPSSGLAWAAAAAVLVLAIGAFAFFNTYFAAGTEPGSLLSPEPAASAAAVAAKPAVSPTPATSGPVVLTALEDGVWVRLYEEGGERLLERTLKQGEAVTVPAAATDPRINTGRPDALSVTVGGQAVAKISDRPETISGVQVSAAALLARVAAPADQAAALPQARSPAPSRPTTTQRTATANPSAPTAEAAAARQTGPAAASNPAPAGESAPSPRG</sequence>
<reference evidence="5 6" key="1">
    <citation type="submission" date="2019-12" db="EMBL/GenBank/DDBJ databases">
        <title>Genomic-based taxomic classification of the family Erythrobacteraceae.</title>
        <authorList>
            <person name="Xu L."/>
        </authorList>
    </citation>
    <scope>NUCLEOTIDE SEQUENCE [LARGE SCALE GENOMIC DNA]</scope>
    <source>
        <strain evidence="5 6">JCM 10282</strain>
    </source>
</reference>
<dbReference type="Proteomes" id="UP000430021">
    <property type="component" value="Unassembled WGS sequence"/>
</dbReference>
<dbReference type="Gene3D" id="1.10.260.40">
    <property type="entry name" value="lambda repressor-like DNA-binding domains"/>
    <property type="match status" value="1"/>
</dbReference>
<dbReference type="GO" id="GO:0003677">
    <property type="term" value="F:DNA binding"/>
    <property type="evidence" value="ECO:0007669"/>
    <property type="project" value="InterPro"/>
</dbReference>
<keyword evidence="2" id="KW-1133">Transmembrane helix</keyword>
<name>A0A6I4UHS7_9SPHN</name>
<feature type="transmembrane region" description="Helical" evidence="2">
    <location>
        <begin position="119"/>
        <end position="144"/>
    </location>
</feature>
<dbReference type="Pfam" id="PF13413">
    <property type="entry name" value="HTH_25"/>
    <property type="match status" value="1"/>
</dbReference>
<accession>A0A6I4UHS7</accession>
<dbReference type="EMBL" id="JACICE010000001">
    <property type="protein sequence ID" value="MBB3775323.1"/>
    <property type="molecule type" value="Genomic_DNA"/>
</dbReference>
<protein>
    <submittedName>
        <fullName evidence="4">Cytoskeletal protein RodZ</fullName>
    </submittedName>
    <submittedName>
        <fullName evidence="5">DUF4115 domain-containing protein</fullName>
    </submittedName>
</protein>
<keyword evidence="2" id="KW-0472">Membrane</keyword>
<proteinExistence type="predicted"/>
<comment type="caution">
    <text evidence="5">The sequence shown here is derived from an EMBL/GenBank/DDBJ whole genome shotgun (WGS) entry which is preliminary data.</text>
</comment>
<organism evidence="5 6">
    <name type="scientific">Erythrobacter ramosus</name>
    <dbReference type="NCBI Taxonomy" id="35811"/>
    <lineage>
        <taxon>Bacteria</taxon>
        <taxon>Pseudomonadati</taxon>
        <taxon>Pseudomonadota</taxon>
        <taxon>Alphaproteobacteria</taxon>
        <taxon>Sphingomonadales</taxon>
        <taxon>Erythrobacteraceae</taxon>
        <taxon>Erythrobacter/Porphyrobacter group</taxon>
        <taxon>Erythrobacter</taxon>
    </lineage>
</organism>
<feature type="compositionally biased region" description="Low complexity" evidence="1">
    <location>
        <begin position="290"/>
        <end position="328"/>
    </location>
</feature>